<dbReference type="InterPro" id="IPR004870">
    <property type="entry name" value="Nucleoporin_Nup155"/>
</dbReference>
<dbReference type="Proteomes" id="UP001497444">
    <property type="component" value="Chromosome 9"/>
</dbReference>
<feature type="region of interest" description="Disordered" evidence="1">
    <location>
        <begin position="1"/>
        <end position="21"/>
    </location>
</feature>
<accession>A0ABP0XJK7</accession>
<evidence type="ECO:0000256" key="1">
    <source>
        <dbReference type="SAM" id="MobiDB-lite"/>
    </source>
</evidence>
<keyword evidence="3" id="KW-1185">Reference proteome</keyword>
<reference evidence="2" key="1">
    <citation type="submission" date="2024-02" db="EMBL/GenBank/DDBJ databases">
        <authorList>
            <consortium name="ELIXIR-Norway"/>
            <consortium name="Elixir Norway"/>
        </authorList>
    </citation>
    <scope>NUCLEOTIDE SEQUENCE</scope>
</reference>
<proteinExistence type="predicted"/>
<organism evidence="2 3">
    <name type="scientific">Sphagnum jensenii</name>
    <dbReference type="NCBI Taxonomy" id="128206"/>
    <lineage>
        <taxon>Eukaryota</taxon>
        <taxon>Viridiplantae</taxon>
        <taxon>Streptophyta</taxon>
        <taxon>Embryophyta</taxon>
        <taxon>Bryophyta</taxon>
        <taxon>Sphagnophytina</taxon>
        <taxon>Sphagnopsida</taxon>
        <taxon>Sphagnales</taxon>
        <taxon>Sphagnaceae</taxon>
        <taxon>Sphagnum</taxon>
    </lineage>
</organism>
<dbReference type="EMBL" id="OZ020104">
    <property type="protein sequence ID" value="CAK9278536.1"/>
    <property type="molecule type" value="Genomic_DNA"/>
</dbReference>
<evidence type="ECO:0008006" key="4">
    <source>
        <dbReference type="Google" id="ProtNLM"/>
    </source>
</evidence>
<evidence type="ECO:0000313" key="2">
    <source>
        <dbReference type="EMBL" id="CAK9278536.1"/>
    </source>
</evidence>
<dbReference type="PANTHER" id="PTHR10350">
    <property type="entry name" value="NUCLEAR PORE COMPLEX PROTEIN NUP155"/>
    <property type="match status" value="1"/>
</dbReference>
<sequence length="135" mass="15288">MLFADVRQKNSRSPTPPKNSIKAMTRMKSSPLIAEKKFCIQEGITLCGIVLQIRQAWSTVHETLFLWPSDEWYASICSVNVPCKLCLQPLPQYMIPTHGVMMTCNMATDKGCIFLGGRDGHLYELLYTIGTEWES</sequence>
<evidence type="ECO:0000313" key="3">
    <source>
        <dbReference type="Proteomes" id="UP001497444"/>
    </source>
</evidence>
<dbReference type="PANTHER" id="PTHR10350:SF6">
    <property type="entry name" value="NUCLEAR PORE COMPLEX PROTEIN NUP155"/>
    <property type="match status" value="1"/>
</dbReference>
<gene>
    <name evidence="2" type="ORF">CSSPJE1EN1_LOCUS24014</name>
</gene>
<name>A0ABP0XJK7_9BRYO</name>
<protein>
    <recommendedName>
        <fullName evidence="4">F-box protein</fullName>
    </recommendedName>
</protein>